<dbReference type="RefSeq" id="WP_281832798.1">
    <property type="nucleotide sequence ID" value="NZ_BSDY01000001.1"/>
</dbReference>
<keyword evidence="7" id="KW-0998">Cell outer membrane</keyword>
<feature type="signal peptide" evidence="9">
    <location>
        <begin position="1"/>
        <end position="20"/>
    </location>
</feature>
<dbReference type="InterPro" id="IPR045584">
    <property type="entry name" value="Pilin-like"/>
</dbReference>
<keyword evidence="6" id="KW-0472">Membrane</keyword>
<reference evidence="11" key="1">
    <citation type="submission" date="2022-12" db="EMBL/GenBank/DDBJ databases">
        <title>Reference genome sequencing for broad-spectrum identification of bacterial and archaeal isolates by mass spectrometry.</title>
        <authorList>
            <person name="Sekiguchi Y."/>
            <person name="Tourlousse D.M."/>
        </authorList>
    </citation>
    <scope>NUCLEOTIDE SEQUENCE</scope>
    <source>
        <strain evidence="11">10succ1</strain>
    </source>
</reference>
<comment type="caution">
    <text evidence="11">The sequence shown here is derived from an EMBL/GenBank/DDBJ whole genome shotgun (WGS) entry which is preliminary data.</text>
</comment>
<evidence type="ECO:0000259" key="10">
    <source>
        <dbReference type="Pfam" id="PF03895"/>
    </source>
</evidence>
<evidence type="ECO:0000313" key="11">
    <source>
        <dbReference type="EMBL" id="GLI54781.1"/>
    </source>
</evidence>
<dbReference type="InterPro" id="IPR005594">
    <property type="entry name" value="YadA_C"/>
</dbReference>
<protein>
    <recommendedName>
        <fullName evidence="10">Trimeric autotransporter adhesin YadA-like C-terminal membrane anchor domain-containing protein</fullName>
    </recommendedName>
</protein>
<proteinExistence type="predicted"/>
<comment type="subcellular location">
    <subcellularLocation>
        <location evidence="2">Cell outer membrane</location>
    </subcellularLocation>
    <subcellularLocation>
        <location evidence="1">Cell surface</location>
    </subcellularLocation>
</comment>
<dbReference type="GO" id="GO:0009279">
    <property type="term" value="C:cell outer membrane"/>
    <property type="evidence" value="ECO:0007669"/>
    <property type="project" value="UniProtKB-SubCell"/>
</dbReference>
<evidence type="ECO:0000256" key="5">
    <source>
        <dbReference type="ARBA" id="ARBA00022729"/>
    </source>
</evidence>
<dbReference type="Pfam" id="PF03895">
    <property type="entry name" value="YadA_anchor"/>
    <property type="match status" value="1"/>
</dbReference>
<keyword evidence="12" id="KW-1185">Reference proteome</keyword>
<feature type="compositionally biased region" description="Polar residues" evidence="8">
    <location>
        <begin position="146"/>
        <end position="156"/>
    </location>
</feature>
<feature type="region of interest" description="Disordered" evidence="8">
    <location>
        <begin position="140"/>
        <end position="161"/>
    </location>
</feature>
<evidence type="ECO:0000313" key="12">
    <source>
        <dbReference type="Proteomes" id="UP001144471"/>
    </source>
</evidence>
<organism evidence="11 12">
    <name type="scientific">Propionigenium maris DSM 9537</name>
    <dbReference type="NCBI Taxonomy" id="1123000"/>
    <lineage>
        <taxon>Bacteria</taxon>
        <taxon>Fusobacteriati</taxon>
        <taxon>Fusobacteriota</taxon>
        <taxon>Fusobacteriia</taxon>
        <taxon>Fusobacteriales</taxon>
        <taxon>Fusobacteriaceae</taxon>
        <taxon>Propionigenium</taxon>
    </lineage>
</organism>
<evidence type="ECO:0000256" key="1">
    <source>
        <dbReference type="ARBA" id="ARBA00004241"/>
    </source>
</evidence>
<dbReference type="SUPFAM" id="SSF54523">
    <property type="entry name" value="Pili subunits"/>
    <property type="match status" value="1"/>
</dbReference>
<accession>A0A9W6LKZ6</accession>
<dbReference type="GO" id="GO:0009986">
    <property type="term" value="C:cell surface"/>
    <property type="evidence" value="ECO:0007669"/>
    <property type="project" value="UniProtKB-SubCell"/>
</dbReference>
<dbReference type="EMBL" id="BSDY01000001">
    <property type="protein sequence ID" value="GLI54781.1"/>
    <property type="molecule type" value="Genomic_DNA"/>
</dbReference>
<evidence type="ECO:0000256" key="9">
    <source>
        <dbReference type="SAM" id="SignalP"/>
    </source>
</evidence>
<evidence type="ECO:0000256" key="4">
    <source>
        <dbReference type="ARBA" id="ARBA00022692"/>
    </source>
</evidence>
<keyword evidence="3" id="KW-1134">Transmembrane beta strand</keyword>
<keyword evidence="5 9" id="KW-0732">Signal</keyword>
<dbReference type="Proteomes" id="UP001144471">
    <property type="component" value="Unassembled WGS sequence"/>
</dbReference>
<evidence type="ECO:0000256" key="6">
    <source>
        <dbReference type="ARBA" id="ARBA00023136"/>
    </source>
</evidence>
<name>A0A9W6LKZ6_9FUSO</name>
<evidence type="ECO:0000256" key="2">
    <source>
        <dbReference type="ARBA" id="ARBA00004442"/>
    </source>
</evidence>
<feature type="chain" id="PRO_5040951136" description="Trimeric autotransporter adhesin YadA-like C-terminal membrane anchor domain-containing protein" evidence="9">
    <location>
        <begin position="21"/>
        <end position="300"/>
    </location>
</feature>
<dbReference type="Gene3D" id="3.30.1300.30">
    <property type="entry name" value="GSPII I/J protein-like"/>
    <property type="match status" value="1"/>
</dbReference>
<evidence type="ECO:0000256" key="3">
    <source>
        <dbReference type="ARBA" id="ARBA00022452"/>
    </source>
</evidence>
<dbReference type="AlphaFoldDB" id="A0A9W6LKZ6"/>
<evidence type="ECO:0000256" key="8">
    <source>
        <dbReference type="SAM" id="MobiDB-lite"/>
    </source>
</evidence>
<evidence type="ECO:0000256" key="7">
    <source>
        <dbReference type="ARBA" id="ARBA00023237"/>
    </source>
</evidence>
<feature type="domain" description="Trimeric autotransporter adhesin YadA-like C-terminal membrane anchor" evidence="10">
    <location>
        <begin position="245"/>
        <end position="300"/>
    </location>
</feature>
<keyword evidence="4" id="KW-0812">Transmembrane</keyword>
<gene>
    <name evidence="11" type="ORF">PM10SUCC1_02960</name>
</gene>
<sequence length="300" mass="30779">MNKKVITLVGTFILASGAMAATSPSQADIQKQLDSMNKAANAQNGRIQAFNNAHIPYAAGQLSATHIVNGIPVPPKPTQPVVAPPQVVSTGAVATAQPAVSPILTPTLKPNLVPNKVPMAIPTATPALTPTLKPTLAPTLAPNKVPTAQPTGTPVATPTIAGSTTGGSTAALEADIAAINQNQIAENKSVRSNTHNIESNAQAIKTNKDAIAKNAEEIKDNNEEAMRGVSQAMAMSAIKYDGIQEGHFSIGAGVGSYDDQTSVAVGTAYKVSDSLLVNAAVSGTDRDETFGYSTGVSYNF</sequence>